<name>A0AAV5VKU4_9BILA</name>
<dbReference type="AlphaFoldDB" id="A0AAV5VKU4"/>
<keyword evidence="2" id="KW-1185">Reference proteome</keyword>
<dbReference type="EMBL" id="BTSY01000003">
    <property type="protein sequence ID" value="GMT20251.1"/>
    <property type="molecule type" value="Genomic_DNA"/>
</dbReference>
<protein>
    <recommendedName>
        <fullName evidence="3">Ribosomal protein</fullName>
    </recommendedName>
</protein>
<feature type="non-terminal residue" evidence="1">
    <location>
        <position position="353"/>
    </location>
</feature>
<sequence>MHHRVEGRIIRNYTLGQFSTTVPRKGRERATVLHLVLLIPPSLTPLLHVVSEGNRNRVNAVWEHVLHEQVGPVVLLEAQPVVALVTDRAVVLLSMVSLHLLEAVEHVVVAWSRTLRRHTVQHHVSGVLEHGVPAHCLRPLLKPVRQAPGSGDGRTALRSVRAVLAVDDDCYEGVLHPAVETLAHELALDRVLTCHVDVDVLARCELPVARRATAAPLRGTASAHVRRYARRGCRILPPIRGPASLHRRAIDRTLDFVLVVSSDRRQSWIGDGRCSSAGPLGDGTVLVSSKWDRWRRLRARRVSRVQRRVLIDWRLHIDHVDAEVVQLAPLPLPRLLLGTLYRTLGRYRTPVDC</sequence>
<evidence type="ECO:0000313" key="1">
    <source>
        <dbReference type="EMBL" id="GMT20251.1"/>
    </source>
</evidence>
<reference evidence="1" key="1">
    <citation type="submission" date="2023-10" db="EMBL/GenBank/DDBJ databases">
        <title>Genome assembly of Pristionchus species.</title>
        <authorList>
            <person name="Yoshida K."/>
            <person name="Sommer R.J."/>
        </authorList>
    </citation>
    <scope>NUCLEOTIDE SEQUENCE</scope>
    <source>
        <strain evidence="1">RS5133</strain>
    </source>
</reference>
<organism evidence="1 2">
    <name type="scientific">Pristionchus fissidentatus</name>
    <dbReference type="NCBI Taxonomy" id="1538716"/>
    <lineage>
        <taxon>Eukaryota</taxon>
        <taxon>Metazoa</taxon>
        <taxon>Ecdysozoa</taxon>
        <taxon>Nematoda</taxon>
        <taxon>Chromadorea</taxon>
        <taxon>Rhabditida</taxon>
        <taxon>Rhabditina</taxon>
        <taxon>Diplogasteromorpha</taxon>
        <taxon>Diplogasteroidea</taxon>
        <taxon>Neodiplogasteridae</taxon>
        <taxon>Pristionchus</taxon>
    </lineage>
</organism>
<accession>A0AAV5VKU4</accession>
<proteinExistence type="predicted"/>
<dbReference type="Proteomes" id="UP001432322">
    <property type="component" value="Unassembled WGS sequence"/>
</dbReference>
<evidence type="ECO:0000313" key="2">
    <source>
        <dbReference type="Proteomes" id="UP001432322"/>
    </source>
</evidence>
<gene>
    <name evidence="1" type="ORF">PFISCL1PPCAC_11548</name>
</gene>
<evidence type="ECO:0008006" key="3">
    <source>
        <dbReference type="Google" id="ProtNLM"/>
    </source>
</evidence>
<comment type="caution">
    <text evidence="1">The sequence shown here is derived from an EMBL/GenBank/DDBJ whole genome shotgun (WGS) entry which is preliminary data.</text>
</comment>